<dbReference type="Proteomes" id="UP000262583">
    <property type="component" value="Chromosome"/>
</dbReference>
<protein>
    <submittedName>
        <fullName evidence="1">Uncharacterized protein</fullName>
    </submittedName>
</protein>
<sequence length="45" mass="4926">MVPDGARAPQHEREQMEGWVALPAAKAATARLIATTLIIPRMKDL</sequence>
<name>A0A2Z4Y1K7_SUMC1</name>
<dbReference type="KEGG" id="schv:BRCON_0137"/>
<proteinExistence type="predicted"/>
<reference evidence="1 2" key="1">
    <citation type="submission" date="2018-05" db="EMBL/GenBank/DDBJ databases">
        <title>A metagenomic window into the 2 km-deep terrestrial subsurface aquifer revealed taxonomically and functionally diverse microbial community comprising novel uncultured bacterial lineages.</title>
        <authorList>
            <person name="Kadnikov V.V."/>
            <person name="Mardanov A.V."/>
            <person name="Beletsky A.V."/>
            <person name="Banks D."/>
            <person name="Pimenov N.V."/>
            <person name="Frank Y.A."/>
            <person name="Karnachuk O.V."/>
            <person name="Ravin N.V."/>
        </authorList>
    </citation>
    <scope>NUCLEOTIDE SEQUENCE [LARGE SCALE GENOMIC DNA]</scope>
    <source>
        <strain evidence="1">BY</strain>
    </source>
</reference>
<evidence type="ECO:0000313" key="2">
    <source>
        <dbReference type="Proteomes" id="UP000262583"/>
    </source>
</evidence>
<dbReference type="EMBL" id="CP030759">
    <property type="protein sequence ID" value="AXA34914.1"/>
    <property type="molecule type" value="Genomic_DNA"/>
</dbReference>
<organism evidence="1 2">
    <name type="scientific">Sumerlaea chitinivorans</name>
    <dbReference type="NCBI Taxonomy" id="2250252"/>
    <lineage>
        <taxon>Bacteria</taxon>
        <taxon>Candidatus Sumerlaeota</taxon>
        <taxon>Candidatus Sumerlaeia</taxon>
        <taxon>Candidatus Sumerlaeales</taxon>
        <taxon>Candidatus Sumerlaeaceae</taxon>
        <taxon>Candidatus Sumerlaea</taxon>
    </lineage>
</organism>
<evidence type="ECO:0000313" key="1">
    <source>
        <dbReference type="EMBL" id="AXA34914.1"/>
    </source>
</evidence>
<accession>A0A2Z4Y1K7</accession>
<gene>
    <name evidence="1" type="ORF">BRCON_0137</name>
</gene>
<dbReference type="AlphaFoldDB" id="A0A2Z4Y1K7"/>